<feature type="domain" description="Mind bomb SH3 repeat" evidence="9">
    <location>
        <begin position="142"/>
        <end position="207"/>
    </location>
</feature>
<reference evidence="10" key="1">
    <citation type="journal article" date="2023" name="Mol. Biol. Evol.">
        <title>Third-Generation Sequencing Reveals the Adaptive Role of the Epigenome in Three Deep-Sea Polychaetes.</title>
        <authorList>
            <person name="Perez M."/>
            <person name="Aroh O."/>
            <person name="Sun Y."/>
            <person name="Lan Y."/>
            <person name="Juniper S.K."/>
            <person name="Young C.R."/>
            <person name="Angers B."/>
            <person name="Qian P.Y."/>
        </authorList>
    </citation>
    <scope>NUCLEOTIDE SEQUENCE</scope>
    <source>
        <strain evidence="10">R07B-5</strain>
    </source>
</reference>
<protein>
    <recommendedName>
        <fullName evidence="9">Mind bomb SH3 repeat domain-containing protein</fullName>
    </recommendedName>
</protein>
<comment type="pathway">
    <text evidence="1">Protein modification; protein ubiquitination.</text>
</comment>
<dbReference type="GO" id="GO:0008270">
    <property type="term" value="F:zinc ion binding"/>
    <property type="evidence" value="ECO:0007669"/>
    <property type="project" value="UniProtKB-KW"/>
</dbReference>
<dbReference type="GO" id="GO:0016740">
    <property type="term" value="F:transferase activity"/>
    <property type="evidence" value="ECO:0007669"/>
    <property type="project" value="UniProtKB-KW"/>
</dbReference>
<dbReference type="PANTHER" id="PTHR24202">
    <property type="entry name" value="E3 UBIQUITIN-PROTEIN LIGASE MIB2"/>
    <property type="match status" value="1"/>
</dbReference>
<evidence type="ECO:0000256" key="8">
    <source>
        <dbReference type="SAM" id="MobiDB-lite"/>
    </source>
</evidence>
<accession>A0AAD9K394</accession>
<keyword evidence="3" id="KW-0479">Metal-binding</keyword>
<feature type="domain" description="Mind bomb SH3 repeat" evidence="9">
    <location>
        <begin position="232"/>
        <end position="291"/>
    </location>
</feature>
<dbReference type="EMBL" id="JAODUO010001479">
    <property type="protein sequence ID" value="KAK2163140.1"/>
    <property type="molecule type" value="Genomic_DNA"/>
</dbReference>
<evidence type="ECO:0000259" key="9">
    <source>
        <dbReference type="Pfam" id="PF18346"/>
    </source>
</evidence>
<dbReference type="PANTHER" id="PTHR24202:SF4">
    <property type="entry name" value="E3 UBIQUITIN-PROTEIN LIGASE MIB2-RELATED"/>
    <property type="match status" value="1"/>
</dbReference>
<feature type="compositionally biased region" description="Basic and acidic residues" evidence="8">
    <location>
        <begin position="44"/>
        <end position="59"/>
    </location>
</feature>
<dbReference type="Pfam" id="PF18346">
    <property type="entry name" value="SH3_15"/>
    <property type="match status" value="3"/>
</dbReference>
<dbReference type="GO" id="GO:0005737">
    <property type="term" value="C:cytoplasm"/>
    <property type="evidence" value="ECO:0007669"/>
    <property type="project" value="TreeGrafter"/>
</dbReference>
<keyword evidence="7" id="KW-0862">Zinc</keyword>
<gene>
    <name evidence="10" type="ORF">NP493_1479g00023</name>
</gene>
<comment type="caution">
    <text evidence="10">The sequence shown here is derived from an EMBL/GenBank/DDBJ whole genome shotgun (WGS) entry which is preliminary data.</text>
</comment>
<keyword evidence="4" id="KW-0677">Repeat</keyword>
<evidence type="ECO:0000256" key="4">
    <source>
        <dbReference type="ARBA" id="ARBA00022737"/>
    </source>
</evidence>
<feature type="domain" description="Mind bomb SH3 repeat" evidence="9">
    <location>
        <begin position="320"/>
        <end position="378"/>
    </location>
</feature>
<keyword evidence="11" id="KW-1185">Reference proteome</keyword>
<feature type="region of interest" description="Disordered" evidence="8">
    <location>
        <begin position="99"/>
        <end position="138"/>
    </location>
</feature>
<evidence type="ECO:0000313" key="11">
    <source>
        <dbReference type="Proteomes" id="UP001209878"/>
    </source>
</evidence>
<evidence type="ECO:0000256" key="5">
    <source>
        <dbReference type="ARBA" id="ARBA00022771"/>
    </source>
</evidence>
<evidence type="ECO:0000256" key="3">
    <source>
        <dbReference type="ARBA" id="ARBA00022723"/>
    </source>
</evidence>
<feature type="compositionally biased region" description="Acidic residues" evidence="8">
    <location>
        <begin position="103"/>
        <end position="138"/>
    </location>
</feature>
<dbReference type="GO" id="GO:0007219">
    <property type="term" value="P:Notch signaling pathway"/>
    <property type="evidence" value="ECO:0007669"/>
    <property type="project" value="TreeGrafter"/>
</dbReference>
<dbReference type="Proteomes" id="UP001209878">
    <property type="component" value="Unassembled WGS sequence"/>
</dbReference>
<keyword evidence="5" id="KW-0863">Zinc-finger</keyword>
<sequence length="398" mass="43891">MVVKEPSQRKSAQDVVKTLESVAGSDVISATAAYKETAARKAVGYRDMEEKQPKKEERLVLQSTGATQDGSSDESVDVGDVLRELMQGLALHALVAQALGGDDSGDDDEKSDDEEAGDSDEEFGDNNEDVGDNDDNDHVEEFEVGDIVRIESDETKAKQLQAGHGGWCDGMEQYLGKVGVFKMKLNEDVVVVQFPNGQRWGYNPAMLHKVDDNSDESIAALEVGNSRFKRLEIVVMTEDEEKVKLLQKGHGEWVGPMAKSLGVKGIVHKVDSDGDIYVEFINEDNWSLHPANNCFRWTIHPDALELIDPSAVAIRKDSLVLVLDDVDLVRQLQDKKQGGWYDAMMAVLGHVGRVTELLSLDMVKVKFGEHEWSMNTATLKHVATEGEVIAALLRKILT</sequence>
<evidence type="ECO:0000313" key="10">
    <source>
        <dbReference type="EMBL" id="KAK2163140.1"/>
    </source>
</evidence>
<evidence type="ECO:0000256" key="2">
    <source>
        <dbReference type="ARBA" id="ARBA00022679"/>
    </source>
</evidence>
<dbReference type="GO" id="GO:0006897">
    <property type="term" value="P:endocytosis"/>
    <property type="evidence" value="ECO:0007669"/>
    <property type="project" value="TreeGrafter"/>
</dbReference>
<proteinExistence type="predicted"/>
<organism evidence="10 11">
    <name type="scientific">Ridgeia piscesae</name>
    <name type="common">Tubeworm</name>
    <dbReference type="NCBI Taxonomy" id="27915"/>
    <lineage>
        <taxon>Eukaryota</taxon>
        <taxon>Metazoa</taxon>
        <taxon>Spiralia</taxon>
        <taxon>Lophotrochozoa</taxon>
        <taxon>Annelida</taxon>
        <taxon>Polychaeta</taxon>
        <taxon>Sedentaria</taxon>
        <taxon>Canalipalpata</taxon>
        <taxon>Sabellida</taxon>
        <taxon>Siboglinidae</taxon>
        <taxon>Ridgeia</taxon>
    </lineage>
</organism>
<dbReference type="GO" id="GO:0016567">
    <property type="term" value="P:protein ubiquitination"/>
    <property type="evidence" value="ECO:0007669"/>
    <property type="project" value="TreeGrafter"/>
</dbReference>
<name>A0AAD9K394_RIDPI</name>
<dbReference type="AlphaFoldDB" id="A0AAD9K394"/>
<evidence type="ECO:0000256" key="1">
    <source>
        <dbReference type="ARBA" id="ARBA00004906"/>
    </source>
</evidence>
<keyword evidence="2" id="KW-0808">Transferase</keyword>
<keyword evidence="6" id="KW-0833">Ubl conjugation pathway</keyword>
<evidence type="ECO:0000256" key="7">
    <source>
        <dbReference type="ARBA" id="ARBA00022833"/>
    </source>
</evidence>
<feature type="region of interest" description="Disordered" evidence="8">
    <location>
        <begin position="40"/>
        <end position="76"/>
    </location>
</feature>
<dbReference type="InterPro" id="IPR040847">
    <property type="entry name" value="SH3_15"/>
</dbReference>
<evidence type="ECO:0000256" key="6">
    <source>
        <dbReference type="ARBA" id="ARBA00022786"/>
    </source>
</evidence>